<gene>
    <name evidence="2" type="ORF">BDW02DRAFT_568734</name>
</gene>
<dbReference type="InterPro" id="IPR024645">
    <property type="entry name" value="Mitochondr_Som1"/>
</dbReference>
<feature type="region of interest" description="Disordered" evidence="1">
    <location>
        <begin position="92"/>
        <end position="113"/>
    </location>
</feature>
<name>A0A6A5KGG1_9PLEO</name>
<proteinExistence type="predicted"/>
<feature type="compositionally biased region" description="Gly residues" evidence="1">
    <location>
        <begin position="95"/>
        <end position="104"/>
    </location>
</feature>
<evidence type="ECO:0000256" key="1">
    <source>
        <dbReference type="SAM" id="MobiDB-lite"/>
    </source>
</evidence>
<dbReference type="Proteomes" id="UP000800040">
    <property type="component" value="Unassembled WGS sequence"/>
</dbReference>
<accession>A0A6A5KGG1</accession>
<protein>
    <recommendedName>
        <fullName evidence="4">Mitochondrial export protein Som1</fullName>
    </recommendedName>
</protein>
<organism evidence="2 3">
    <name type="scientific">Decorospora gaudefroyi</name>
    <dbReference type="NCBI Taxonomy" id="184978"/>
    <lineage>
        <taxon>Eukaryota</taxon>
        <taxon>Fungi</taxon>
        <taxon>Dikarya</taxon>
        <taxon>Ascomycota</taxon>
        <taxon>Pezizomycotina</taxon>
        <taxon>Dothideomycetes</taxon>
        <taxon>Pleosporomycetidae</taxon>
        <taxon>Pleosporales</taxon>
        <taxon>Pleosporineae</taxon>
        <taxon>Pleosporaceae</taxon>
        <taxon>Decorospora</taxon>
    </lineage>
</organism>
<dbReference type="Pfam" id="PF11093">
    <property type="entry name" value="Mitochondr_Som1"/>
    <property type="match status" value="1"/>
</dbReference>
<dbReference type="OrthoDB" id="3983163at2759"/>
<evidence type="ECO:0008006" key="4">
    <source>
        <dbReference type="Google" id="ProtNLM"/>
    </source>
</evidence>
<reference evidence="2" key="1">
    <citation type="submission" date="2020-01" db="EMBL/GenBank/DDBJ databases">
        <authorList>
            <consortium name="DOE Joint Genome Institute"/>
            <person name="Haridas S."/>
            <person name="Albert R."/>
            <person name="Binder M."/>
            <person name="Bloem J."/>
            <person name="Labutti K."/>
            <person name="Salamov A."/>
            <person name="Andreopoulos B."/>
            <person name="Baker S.E."/>
            <person name="Barry K."/>
            <person name="Bills G."/>
            <person name="Bluhm B.H."/>
            <person name="Cannon C."/>
            <person name="Castanera R."/>
            <person name="Culley D.E."/>
            <person name="Daum C."/>
            <person name="Ezra D."/>
            <person name="Gonzalez J.B."/>
            <person name="Henrissat B."/>
            <person name="Kuo A."/>
            <person name="Liang C."/>
            <person name="Lipzen A."/>
            <person name="Lutzoni F."/>
            <person name="Magnuson J."/>
            <person name="Mondo S."/>
            <person name="Nolan M."/>
            <person name="Ohm R."/>
            <person name="Pangilinan J."/>
            <person name="Park H.-J."/>
            <person name="Ramirez L."/>
            <person name="Alfaro M."/>
            <person name="Sun H."/>
            <person name="Tritt A."/>
            <person name="Yoshinaga Y."/>
            <person name="Zwiers L.-H."/>
            <person name="Turgeon B.G."/>
            <person name="Goodwin S.B."/>
            <person name="Spatafora J.W."/>
            <person name="Crous P.W."/>
            <person name="Grigoriev I.V."/>
        </authorList>
    </citation>
    <scope>NUCLEOTIDE SEQUENCE</scope>
    <source>
        <strain evidence="2">P77</strain>
    </source>
</reference>
<dbReference type="EMBL" id="ML975297">
    <property type="protein sequence ID" value="KAF1834767.1"/>
    <property type="molecule type" value="Genomic_DNA"/>
</dbReference>
<keyword evidence="3" id="KW-1185">Reference proteome</keyword>
<dbReference type="AlphaFoldDB" id="A0A6A5KGG1"/>
<evidence type="ECO:0000313" key="2">
    <source>
        <dbReference type="EMBL" id="KAF1834767.1"/>
    </source>
</evidence>
<dbReference type="GO" id="GO:0042720">
    <property type="term" value="C:mitochondrial inner membrane peptidase complex"/>
    <property type="evidence" value="ECO:0007669"/>
    <property type="project" value="InterPro"/>
</dbReference>
<sequence>MSPTIPTFTVSTLEAQITTRPTAKPTNPPIQLHDCELKELVQYKCNIQTKKGSSKGKNPDIVCEPVVRWLRRCAGGLSVETTVWEEWRAKREGAKGGSEVGGIGIPHPSGVRS</sequence>
<evidence type="ECO:0000313" key="3">
    <source>
        <dbReference type="Proteomes" id="UP000800040"/>
    </source>
</evidence>